<dbReference type="PANTHER" id="PTHR47506">
    <property type="entry name" value="TRANSCRIPTIONAL REGULATORY PROTEIN"/>
    <property type="match status" value="1"/>
</dbReference>
<dbReference type="Pfam" id="PF16925">
    <property type="entry name" value="TetR_C_13"/>
    <property type="match status" value="1"/>
</dbReference>
<keyword evidence="2 4" id="KW-0238">DNA-binding</keyword>
<evidence type="ECO:0000256" key="3">
    <source>
        <dbReference type="ARBA" id="ARBA00023163"/>
    </source>
</evidence>
<dbReference type="Proteomes" id="UP000319210">
    <property type="component" value="Unassembled WGS sequence"/>
</dbReference>
<feature type="DNA-binding region" description="H-T-H motif" evidence="4">
    <location>
        <begin position="34"/>
        <end position="53"/>
    </location>
</feature>
<dbReference type="GO" id="GO:0003677">
    <property type="term" value="F:DNA binding"/>
    <property type="evidence" value="ECO:0007669"/>
    <property type="project" value="UniProtKB-UniRule"/>
</dbReference>
<dbReference type="SUPFAM" id="SSF48498">
    <property type="entry name" value="Tetracyclin repressor-like, C-terminal domain"/>
    <property type="match status" value="1"/>
</dbReference>
<protein>
    <submittedName>
        <fullName evidence="6">TetR family transcriptional regulator</fullName>
    </submittedName>
</protein>
<keyword evidence="1" id="KW-0805">Transcription regulation</keyword>
<evidence type="ECO:0000256" key="4">
    <source>
        <dbReference type="PROSITE-ProRule" id="PRU00335"/>
    </source>
</evidence>
<evidence type="ECO:0000256" key="2">
    <source>
        <dbReference type="ARBA" id="ARBA00023125"/>
    </source>
</evidence>
<evidence type="ECO:0000256" key="1">
    <source>
        <dbReference type="ARBA" id="ARBA00023015"/>
    </source>
</evidence>
<dbReference type="InterPro" id="IPR009057">
    <property type="entry name" value="Homeodomain-like_sf"/>
</dbReference>
<proteinExistence type="predicted"/>
<dbReference type="AlphaFoldDB" id="A0A4Y3R5W8"/>
<accession>A0A4Y3R5W8</accession>
<dbReference type="Gene3D" id="1.10.10.60">
    <property type="entry name" value="Homeodomain-like"/>
    <property type="match status" value="1"/>
</dbReference>
<dbReference type="PANTHER" id="PTHR47506:SF1">
    <property type="entry name" value="HTH-TYPE TRANSCRIPTIONAL REGULATOR YJDC"/>
    <property type="match status" value="1"/>
</dbReference>
<reference evidence="6 7" key="1">
    <citation type="submission" date="2019-06" db="EMBL/GenBank/DDBJ databases">
        <title>Whole genome shotgun sequence of Streptomyces cacaoi subsp. cacaoi NBRC 12748.</title>
        <authorList>
            <person name="Hosoyama A."/>
            <person name="Uohara A."/>
            <person name="Ohji S."/>
            <person name="Ichikawa N."/>
        </authorList>
    </citation>
    <scope>NUCLEOTIDE SEQUENCE [LARGE SCALE GENOMIC DNA]</scope>
    <source>
        <strain evidence="6 7">NBRC 12748</strain>
    </source>
</reference>
<name>A0A4Y3R5W8_STRCI</name>
<dbReference type="PRINTS" id="PR00455">
    <property type="entry name" value="HTHTETR"/>
</dbReference>
<evidence type="ECO:0000313" key="6">
    <source>
        <dbReference type="EMBL" id="GEB53096.1"/>
    </source>
</evidence>
<evidence type="ECO:0000313" key="7">
    <source>
        <dbReference type="Proteomes" id="UP000319210"/>
    </source>
</evidence>
<dbReference type="Pfam" id="PF00440">
    <property type="entry name" value="TetR_N"/>
    <property type="match status" value="1"/>
</dbReference>
<dbReference type="EMBL" id="BJMM01000042">
    <property type="protein sequence ID" value="GEB53096.1"/>
    <property type="molecule type" value="Genomic_DNA"/>
</dbReference>
<keyword evidence="7" id="KW-1185">Reference proteome</keyword>
<dbReference type="InterPro" id="IPR001647">
    <property type="entry name" value="HTH_TetR"/>
</dbReference>
<comment type="caution">
    <text evidence="6">The sequence shown here is derived from an EMBL/GenBank/DDBJ whole genome shotgun (WGS) entry which is preliminary data.</text>
</comment>
<dbReference type="Gene3D" id="1.10.357.10">
    <property type="entry name" value="Tetracycline Repressor, domain 2"/>
    <property type="match status" value="1"/>
</dbReference>
<dbReference type="PROSITE" id="PS50977">
    <property type="entry name" value="HTH_TETR_2"/>
    <property type="match status" value="1"/>
</dbReference>
<dbReference type="SUPFAM" id="SSF46689">
    <property type="entry name" value="Homeodomain-like"/>
    <property type="match status" value="1"/>
</dbReference>
<feature type="domain" description="HTH tetR-type" evidence="5">
    <location>
        <begin position="11"/>
        <end position="71"/>
    </location>
</feature>
<gene>
    <name evidence="6" type="primary">cifR</name>
    <name evidence="6" type="ORF">SCA03_56470</name>
</gene>
<sequence length="211" mass="22478">MPMTPRGRPRSFDRDAVLQQAMRMFWERGYESTSLADLTSATGLKPPSLYAAFGSKEGLFREAVELYTRTDGALTGTALDGGPTAREAVGRMLRENACGYTEDGRPPGCMIVLAATTCAAENESVRQLLADTRADTLRSIRARLERGVADGDLPAGTDTGQLADFYGTVLFGLSIRARDGASREALLRVADSAMHAWDALTGGTGPAAPDD</sequence>
<dbReference type="InterPro" id="IPR036271">
    <property type="entry name" value="Tet_transcr_reg_TetR-rel_C_sf"/>
</dbReference>
<keyword evidence="3" id="KW-0804">Transcription</keyword>
<organism evidence="6 7">
    <name type="scientific">Streptomyces cacaoi</name>
    <dbReference type="NCBI Taxonomy" id="1898"/>
    <lineage>
        <taxon>Bacteria</taxon>
        <taxon>Bacillati</taxon>
        <taxon>Actinomycetota</taxon>
        <taxon>Actinomycetes</taxon>
        <taxon>Kitasatosporales</taxon>
        <taxon>Streptomycetaceae</taxon>
        <taxon>Streptomyces</taxon>
    </lineage>
</organism>
<evidence type="ECO:0000259" key="5">
    <source>
        <dbReference type="PROSITE" id="PS50977"/>
    </source>
</evidence>
<dbReference type="InterPro" id="IPR011075">
    <property type="entry name" value="TetR_C"/>
</dbReference>